<dbReference type="PROSITE" id="PS00867">
    <property type="entry name" value="CPSASE_2"/>
    <property type="match status" value="1"/>
</dbReference>
<dbReference type="InterPro" id="IPR011764">
    <property type="entry name" value="Biotin_carboxylation_dom"/>
</dbReference>
<dbReference type="InterPro" id="IPR016185">
    <property type="entry name" value="PreATP-grasp_dom_sf"/>
</dbReference>
<dbReference type="Pfam" id="PF02785">
    <property type="entry name" value="Biotin_carb_C"/>
    <property type="match status" value="1"/>
</dbReference>
<dbReference type="SUPFAM" id="SSF52440">
    <property type="entry name" value="PreATP-grasp domain"/>
    <property type="match status" value="1"/>
</dbReference>
<accession>A0ABY4CFK1</accession>
<keyword evidence="2 9" id="KW-0436">Ligase</keyword>
<dbReference type="InterPro" id="IPR005479">
    <property type="entry name" value="CPAse_ATP-bd"/>
</dbReference>
<dbReference type="Pfam" id="PF02786">
    <property type="entry name" value="CPSase_L_D2"/>
    <property type="match status" value="1"/>
</dbReference>
<evidence type="ECO:0000256" key="4">
    <source>
        <dbReference type="ARBA" id="ARBA00022840"/>
    </source>
</evidence>
<evidence type="ECO:0000313" key="10">
    <source>
        <dbReference type="Proteomes" id="UP000830167"/>
    </source>
</evidence>
<keyword evidence="3 6" id="KW-0547">Nucleotide-binding</keyword>
<dbReference type="InterPro" id="IPR005482">
    <property type="entry name" value="Biotin_COase_C"/>
</dbReference>
<reference evidence="9" key="1">
    <citation type="submission" date="2021-12" db="EMBL/GenBank/DDBJ databases">
        <title>Alicyclobacillaceae gen. nov., sp. nov., isolated from chalcocite enrichment system.</title>
        <authorList>
            <person name="Jiang Z."/>
        </authorList>
    </citation>
    <scope>NUCLEOTIDE SEQUENCE</scope>
    <source>
        <strain evidence="9">MYW30-H2</strain>
    </source>
</reference>
<dbReference type="PROSITE" id="PS50979">
    <property type="entry name" value="BC"/>
    <property type="match status" value="1"/>
</dbReference>
<dbReference type="Gene3D" id="3.30.470.20">
    <property type="entry name" value="ATP-grasp fold, B domain"/>
    <property type="match status" value="1"/>
</dbReference>
<dbReference type="SUPFAM" id="SSF56059">
    <property type="entry name" value="Glutathione synthetase ATP-binding domain-like"/>
    <property type="match status" value="1"/>
</dbReference>
<evidence type="ECO:0000259" key="7">
    <source>
        <dbReference type="PROSITE" id="PS50975"/>
    </source>
</evidence>
<dbReference type="InterPro" id="IPR011054">
    <property type="entry name" value="Rudment_hybrid_motif"/>
</dbReference>
<evidence type="ECO:0000256" key="1">
    <source>
        <dbReference type="ARBA" id="ARBA00013263"/>
    </source>
</evidence>
<protein>
    <recommendedName>
        <fullName evidence="1">biotin carboxylase</fullName>
        <ecNumber evidence="1">6.3.4.14</ecNumber>
    </recommendedName>
</protein>
<dbReference type="EMBL" id="CP089291">
    <property type="protein sequence ID" value="UOF89139.1"/>
    <property type="molecule type" value="Genomic_DNA"/>
</dbReference>
<gene>
    <name evidence="9" type="ORF">LSG31_14585</name>
</gene>
<proteinExistence type="predicted"/>
<evidence type="ECO:0000256" key="3">
    <source>
        <dbReference type="ARBA" id="ARBA00022741"/>
    </source>
</evidence>
<name>A0ABY4CFK1_9BACL</name>
<dbReference type="PANTHER" id="PTHR18866">
    <property type="entry name" value="CARBOXYLASE:PYRUVATE/ACETYL-COA/PROPIONYL-COA CARBOXYLASE"/>
    <property type="match status" value="1"/>
</dbReference>
<keyword evidence="4 6" id="KW-0067">ATP-binding</keyword>
<dbReference type="PANTHER" id="PTHR18866:SF33">
    <property type="entry name" value="METHYLCROTONOYL-COA CARBOXYLASE SUBUNIT ALPHA, MITOCHONDRIAL-RELATED"/>
    <property type="match status" value="1"/>
</dbReference>
<evidence type="ECO:0000313" key="9">
    <source>
        <dbReference type="EMBL" id="UOF89139.1"/>
    </source>
</evidence>
<keyword evidence="10" id="KW-1185">Reference proteome</keyword>
<dbReference type="Pfam" id="PF00289">
    <property type="entry name" value="Biotin_carb_N"/>
    <property type="match status" value="1"/>
</dbReference>
<evidence type="ECO:0000259" key="8">
    <source>
        <dbReference type="PROSITE" id="PS50979"/>
    </source>
</evidence>
<evidence type="ECO:0000256" key="2">
    <source>
        <dbReference type="ARBA" id="ARBA00022598"/>
    </source>
</evidence>
<dbReference type="NCBIfam" id="NF006367">
    <property type="entry name" value="PRK08591.1"/>
    <property type="match status" value="1"/>
</dbReference>
<evidence type="ECO:0000256" key="5">
    <source>
        <dbReference type="ARBA" id="ARBA00023267"/>
    </source>
</evidence>
<dbReference type="PROSITE" id="PS00866">
    <property type="entry name" value="CPSASE_1"/>
    <property type="match status" value="1"/>
</dbReference>
<feature type="domain" description="ATP-grasp" evidence="7">
    <location>
        <begin position="120"/>
        <end position="317"/>
    </location>
</feature>
<evidence type="ECO:0000256" key="6">
    <source>
        <dbReference type="PROSITE-ProRule" id="PRU00409"/>
    </source>
</evidence>
<dbReference type="SUPFAM" id="SSF51246">
    <property type="entry name" value="Rudiment single hybrid motif"/>
    <property type="match status" value="1"/>
</dbReference>
<keyword evidence="5" id="KW-0092">Biotin</keyword>
<feature type="domain" description="Biotin carboxylation" evidence="8">
    <location>
        <begin position="1"/>
        <end position="445"/>
    </location>
</feature>
<dbReference type="GO" id="GO:0003989">
    <property type="term" value="F:acetyl-CoA carboxylase activity"/>
    <property type="evidence" value="ECO:0007669"/>
    <property type="project" value="UniProtKB-EC"/>
</dbReference>
<dbReference type="PROSITE" id="PS50975">
    <property type="entry name" value="ATP_GRASP"/>
    <property type="match status" value="1"/>
</dbReference>
<sequence>MFEKILVANRGEIACRIMRTCKALDVRTVGIYSEADRNSLHVQMADAAHLVGPPPVAQSYLQMDRILEIAMQEQVQAIHPGYGLLSENPEFAKKCAQAGIVFIGPQADTIEQMGNKVNARMAMKHAGVPVVPGTLQPIADAETAVRFANEIGYPVMVKASAGGGGIGMQAVADDDSLRKAFAANTKRVQAYFGDGSMYLEKYLESTRHIEAQILADTHGNVLFLWERECSIQRRHQKILEEAPSTILTADQREQLRSMARNACSALGYVNAGTIECLLDPQGYLYFLEMNTRLQVEHPVTEEITGLDLVAWQLRIANGEALTIKDEDISVSKHAIECRIYAERPDTFLPSPGTITSFKRPAAPWIRHELAVESGMTVTPFYDPMIAKLIVTGDTRNQAIERLQHALHAYQIAGIHTNVPFLQTLVIHPEFQKGNTTTDFIQRHMKQ</sequence>
<organism evidence="9 10">
    <name type="scientific">Fodinisporobacter ferrooxydans</name>
    <dbReference type="NCBI Taxonomy" id="2901836"/>
    <lineage>
        <taxon>Bacteria</taxon>
        <taxon>Bacillati</taxon>
        <taxon>Bacillota</taxon>
        <taxon>Bacilli</taxon>
        <taxon>Bacillales</taxon>
        <taxon>Alicyclobacillaceae</taxon>
        <taxon>Fodinisporobacter</taxon>
    </lineage>
</organism>
<dbReference type="Proteomes" id="UP000830167">
    <property type="component" value="Chromosome"/>
</dbReference>
<dbReference type="InterPro" id="IPR050856">
    <property type="entry name" value="Biotin_carboxylase_complex"/>
</dbReference>
<dbReference type="InterPro" id="IPR011761">
    <property type="entry name" value="ATP-grasp"/>
</dbReference>
<dbReference type="RefSeq" id="WP_347435820.1">
    <property type="nucleotide sequence ID" value="NZ_CP089291.1"/>
</dbReference>
<dbReference type="EC" id="6.3.4.14" evidence="1"/>
<dbReference type="InterPro" id="IPR005481">
    <property type="entry name" value="BC-like_N"/>
</dbReference>
<dbReference type="SMART" id="SM00878">
    <property type="entry name" value="Biotin_carb_C"/>
    <property type="match status" value="1"/>
</dbReference>